<dbReference type="GeneID" id="30972699"/>
<evidence type="ECO:0000256" key="5">
    <source>
        <dbReference type="ARBA" id="ARBA00044528"/>
    </source>
</evidence>
<dbReference type="PANTHER" id="PTHR46402:SF2">
    <property type="entry name" value="HISTONE-LYSINE N-TRIMETHYLTRANSFERASE SMYD5"/>
    <property type="match status" value="1"/>
</dbReference>
<evidence type="ECO:0000256" key="4">
    <source>
        <dbReference type="ARBA" id="ARBA00042380"/>
    </source>
</evidence>
<dbReference type="GO" id="GO:0045814">
    <property type="term" value="P:negative regulation of gene expression, epigenetic"/>
    <property type="evidence" value="ECO:0007669"/>
    <property type="project" value="TreeGrafter"/>
</dbReference>
<protein>
    <recommendedName>
        <fullName evidence="5">Histone-lysine N-methyltransferase SET5</fullName>
    </recommendedName>
    <alternativeName>
        <fullName evidence="4">SET domain-containing protein 5</fullName>
    </alternativeName>
</protein>
<name>A0A1L9XA52_ASPA1</name>
<evidence type="ECO:0000256" key="2">
    <source>
        <dbReference type="ARBA" id="ARBA00022679"/>
    </source>
</evidence>
<keyword evidence="3" id="KW-0949">S-adenosyl-L-methionine</keyword>
<feature type="non-terminal residue" evidence="9">
    <location>
        <position position="795"/>
    </location>
</feature>
<dbReference type="GO" id="GO:0032259">
    <property type="term" value="P:methylation"/>
    <property type="evidence" value="ECO:0007669"/>
    <property type="project" value="UniProtKB-KW"/>
</dbReference>
<organism evidence="9 10">
    <name type="scientific">Aspergillus aculeatus (strain ATCC 16872 / CBS 172.66 / WB 5094)</name>
    <dbReference type="NCBI Taxonomy" id="690307"/>
    <lineage>
        <taxon>Eukaryota</taxon>
        <taxon>Fungi</taxon>
        <taxon>Dikarya</taxon>
        <taxon>Ascomycota</taxon>
        <taxon>Pezizomycotina</taxon>
        <taxon>Eurotiomycetes</taxon>
        <taxon>Eurotiomycetidae</taxon>
        <taxon>Eurotiales</taxon>
        <taxon>Aspergillaceae</taxon>
        <taxon>Aspergillus</taxon>
        <taxon>Aspergillus subgen. Circumdati</taxon>
    </lineage>
</organism>
<evidence type="ECO:0000256" key="1">
    <source>
        <dbReference type="ARBA" id="ARBA00022603"/>
    </source>
</evidence>
<dbReference type="VEuPathDB" id="FungiDB:ASPACDRAFT_1945"/>
<keyword evidence="2" id="KW-0808">Transferase</keyword>
<keyword evidence="10" id="KW-1185">Reference proteome</keyword>
<feature type="region of interest" description="Disordered" evidence="7">
    <location>
        <begin position="489"/>
        <end position="511"/>
    </location>
</feature>
<dbReference type="EMBL" id="KV878970">
    <property type="protein sequence ID" value="OJK05315.1"/>
    <property type="molecule type" value="Genomic_DNA"/>
</dbReference>
<dbReference type="RefSeq" id="XP_020061654.1">
    <property type="nucleotide sequence ID" value="XM_020198885.1"/>
</dbReference>
<dbReference type="OMA" id="DMYTWAI"/>
<dbReference type="Gene3D" id="2.170.270.10">
    <property type="entry name" value="SET domain"/>
    <property type="match status" value="1"/>
</dbReference>
<evidence type="ECO:0000256" key="3">
    <source>
        <dbReference type="ARBA" id="ARBA00022691"/>
    </source>
</evidence>
<sequence>PLPLPPRPNLYDEVEWGQHVNQNDARIAHRFWFRADSAIQADHNTAGERPFLRPVDDEERAADHMHALARNIYNDLMRQHLTPVNPNDQGTAWTNHSWHFHDIFPKDERSQDDDEIIRWTFFEPKATQSLKSDQLKEALVERGLDPKGTVAVLRQRLETYQTAGPECYRALRRSDLSRWGVERTGISRLFAINISEDETARTVDLYTCAILRSPYNPMYWMGRAYCHYRHAMVDLAIGDAYRAQLLLEVLVNPLRRNVQPGLYTLVWHAIEQHIEVGGVQDEIRLRRRGNGINYFIPTMRKALQNIICLSLMALQGWNDQPHFEQDLVDKVIMNDRDTLPSKRRPEVFKKIKGSSTCNWTLTKDYARSTLYHERRSGWSYGDRPYPYEADDTVRLPKTGEGEGFAEKANELFVTRNASLPWKKCRIAMEREQRYMMLATDDIAKDELIWVEIPSARGHLAIKRPPLPQDHVPARILDCDNCRRVITSNEQRRQSDQLSQARRANPKDKTTREACGCIDSDPPIIFCPARGEDGDETCAENARRRYHFRACGKDWEWLHDAMRPVVYRFKDKQTWLSHSNEMHGTVLSLLLREVLDITLLRRKTNPTLHAHELDELFALEGCADWANQSFPFTFAANIQVPIDILMTLGVDIFRDLSFDTWVIQRVLQKLLVNAVPWDQGLRVKINRNDKIKKGWRFPRPSQQKEWREEKYEKYDPTCRFLHLFPGFSFFDHACKDNGNAQWGYDTEIPNRLLVWATKPIKAQEEIRISYISDRDRDERESVLQRVLGKPCNCPGP</sequence>
<proteinExistence type="predicted"/>
<accession>A0A1L9XA52</accession>
<gene>
    <name evidence="9" type="ORF">ASPACDRAFT_1945</name>
</gene>
<comment type="catalytic activity">
    <reaction evidence="6">
        <text>L-lysyl-[histone] + S-adenosyl-L-methionine = N(6)-methyl-L-lysyl-[histone] + S-adenosyl-L-homocysteine + H(+)</text>
        <dbReference type="Rhea" id="RHEA:10024"/>
        <dbReference type="Rhea" id="RHEA-COMP:9845"/>
        <dbReference type="Rhea" id="RHEA-COMP:9846"/>
        <dbReference type="ChEBI" id="CHEBI:15378"/>
        <dbReference type="ChEBI" id="CHEBI:29969"/>
        <dbReference type="ChEBI" id="CHEBI:57856"/>
        <dbReference type="ChEBI" id="CHEBI:59789"/>
        <dbReference type="ChEBI" id="CHEBI:61929"/>
    </reaction>
    <physiologicalReaction direction="left-to-right" evidence="6">
        <dbReference type="Rhea" id="RHEA:10025"/>
    </physiologicalReaction>
</comment>
<reference evidence="10" key="1">
    <citation type="journal article" date="2017" name="Genome Biol.">
        <title>Comparative genomics reveals high biological diversity and specific adaptations in the industrially and medically important fungal genus Aspergillus.</title>
        <authorList>
            <person name="de Vries R.P."/>
            <person name="Riley R."/>
            <person name="Wiebenga A."/>
            <person name="Aguilar-Osorio G."/>
            <person name="Amillis S."/>
            <person name="Uchima C.A."/>
            <person name="Anderluh G."/>
            <person name="Asadollahi M."/>
            <person name="Askin M."/>
            <person name="Barry K."/>
            <person name="Battaglia E."/>
            <person name="Bayram O."/>
            <person name="Benocci T."/>
            <person name="Braus-Stromeyer S.A."/>
            <person name="Caldana C."/>
            <person name="Canovas D."/>
            <person name="Cerqueira G.C."/>
            <person name="Chen F."/>
            <person name="Chen W."/>
            <person name="Choi C."/>
            <person name="Clum A."/>
            <person name="Dos Santos R.A."/>
            <person name="Damasio A.R."/>
            <person name="Diallinas G."/>
            <person name="Emri T."/>
            <person name="Fekete E."/>
            <person name="Flipphi M."/>
            <person name="Freyberg S."/>
            <person name="Gallo A."/>
            <person name="Gournas C."/>
            <person name="Habgood R."/>
            <person name="Hainaut M."/>
            <person name="Harispe M.L."/>
            <person name="Henrissat B."/>
            <person name="Hilden K.S."/>
            <person name="Hope R."/>
            <person name="Hossain A."/>
            <person name="Karabika E."/>
            <person name="Karaffa L."/>
            <person name="Karanyi Z."/>
            <person name="Krasevec N."/>
            <person name="Kuo A."/>
            <person name="Kusch H."/>
            <person name="LaButti K."/>
            <person name="Lagendijk E.L."/>
            <person name="Lapidus A."/>
            <person name="Levasseur A."/>
            <person name="Lindquist E."/>
            <person name="Lipzen A."/>
            <person name="Logrieco A.F."/>
            <person name="MacCabe A."/>
            <person name="Maekelae M.R."/>
            <person name="Malavazi I."/>
            <person name="Melin P."/>
            <person name="Meyer V."/>
            <person name="Mielnichuk N."/>
            <person name="Miskei M."/>
            <person name="Molnar A.P."/>
            <person name="Mule G."/>
            <person name="Ngan C.Y."/>
            <person name="Orejas M."/>
            <person name="Orosz E."/>
            <person name="Ouedraogo J.P."/>
            <person name="Overkamp K.M."/>
            <person name="Park H.-S."/>
            <person name="Perrone G."/>
            <person name="Piumi F."/>
            <person name="Punt P.J."/>
            <person name="Ram A.F."/>
            <person name="Ramon A."/>
            <person name="Rauscher S."/>
            <person name="Record E."/>
            <person name="Riano-Pachon D.M."/>
            <person name="Robert V."/>
            <person name="Roehrig J."/>
            <person name="Ruller R."/>
            <person name="Salamov A."/>
            <person name="Salih N.S."/>
            <person name="Samson R.A."/>
            <person name="Sandor E."/>
            <person name="Sanguinetti M."/>
            <person name="Schuetze T."/>
            <person name="Sepcic K."/>
            <person name="Shelest E."/>
            <person name="Sherlock G."/>
            <person name="Sophianopoulou V."/>
            <person name="Squina F.M."/>
            <person name="Sun H."/>
            <person name="Susca A."/>
            <person name="Todd R.B."/>
            <person name="Tsang A."/>
            <person name="Unkles S.E."/>
            <person name="van de Wiele N."/>
            <person name="van Rossen-Uffink D."/>
            <person name="Oliveira J.V."/>
            <person name="Vesth T.C."/>
            <person name="Visser J."/>
            <person name="Yu J.-H."/>
            <person name="Zhou M."/>
            <person name="Andersen M.R."/>
            <person name="Archer D.B."/>
            <person name="Baker S.E."/>
            <person name="Benoit I."/>
            <person name="Brakhage A.A."/>
            <person name="Braus G.H."/>
            <person name="Fischer R."/>
            <person name="Frisvad J.C."/>
            <person name="Goldman G.H."/>
            <person name="Houbraken J."/>
            <person name="Oakley B."/>
            <person name="Pocsi I."/>
            <person name="Scazzocchio C."/>
            <person name="Seiboth B."/>
            <person name="vanKuyk P.A."/>
            <person name="Wortman J."/>
            <person name="Dyer P.S."/>
            <person name="Grigoriev I.V."/>
        </authorList>
    </citation>
    <scope>NUCLEOTIDE SEQUENCE [LARGE SCALE GENOMIC DNA]</scope>
    <source>
        <strain evidence="10">ATCC 16872 / CBS 172.66 / WB 5094</strain>
    </source>
</reference>
<dbReference type="AlphaFoldDB" id="A0A1L9XA52"/>
<evidence type="ECO:0000256" key="6">
    <source>
        <dbReference type="ARBA" id="ARBA00048619"/>
    </source>
</evidence>
<evidence type="ECO:0000313" key="10">
    <source>
        <dbReference type="Proteomes" id="UP000184546"/>
    </source>
</evidence>
<evidence type="ECO:0000259" key="8">
    <source>
        <dbReference type="Pfam" id="PF00856"/>
    </source>
</evidence>
<dbReference type="Pfam" id="PF00856">
    <property type="entry name" value="SET"/>
    <property type="match status" value="1"/>
</dbReference>
<feature type="non-terminal residue" evidence="9">
    <location>
        <position position="1"/>
    </location>
</feature>
<dbReference type="OrthoDB" id="438641at2759"/>
<dbReference type="InterPro" id="IPR046341">
    <property type="entry name" value="SET_dom_sf"/>
</dbReference>
<dbReference type="GO" id="GO:0042799">
    <property type="term" value="F:histone H4K20 methyltransferase activity"/>
    <property type="evidence" value="ECO:0007669"/>
    <property type="project" value="TreeGrafter"/>
</dbReference>
<dbReference type="STRING" id="690307.A0A1L9XA52"/>
<dbReference type="PANTHER" id="PTHR46402">
    <property type="entry name" value="SET AND MYND DOMAIN-CONTAINING PROTEIN 5"/>
    <property type="match status" value="1"/>
</dbReference>
<keyword evidence="1" id="KW-0489">Methyltransferase</keyword>
<dbReference type="SUPFAM" id="SSF82199">
    <property type="entry name" value="SET domain"/>
    <property type="match status" value="1"/>
</dbReference>
<evidence type="ECO:0000313" key="9">
    <source>
        <dbReference type="EMBL" id="OJK05315.1"/>
    </source>
</evidence>
<feature type="domain" description="SET" evidence="8">
    <location>
        <begin position="436"/>
        <end position="769"/>
    </location>
</feature>
<dbReference type="Proteomes" id="UP000184546">
    <property type="component" value="Unassembled WGS sequence"/>
</dbReference>
<evidence type="ECO:0000256" key="7">
    <source>
        <dbReference type="SAM" id="MobiDB-lite"/>
    </source>
</evidence>
<dbReference type="InterPro" id="IPR001214">
    <property type="entry name" value="SET_dom"/>
</dbReference>